<feature type="domain" description="Bacterial Ig-like" evidence="2">
    <location>
        <begin position="423"/>
        <end position="505"/>
    </location>
</feature>
<feature type="domain" description="Bacterial Ig-like" evidence="2">
    <location>
        <begin position="326"/>
        <end position="402"/>
    </location>
</feature>
<name>A0A1X1DCP5_9GAMM</name>
<dbReference type="RefSeq" id="WP_128599912.1">
    <property type="nucleotide sequence ID" value="NZ_MLFS01000007.1"/>
</dbReference>
<reference evidence="3 4" key="1">
    <citation type="journal article" date="2017" name="Antonie Van Leeuwenhoek">
        <title>Phylogenomic resolution of the bacterial genus Pantoea and its relationship with Erwinia and Tatumella.</title>
        <authorList>
            <person name="Palmer M."/>
            <person name="Steenkamp E.T."/>
            <person name="Coetzee M.P."/>
            <person name="Chan W.Y."/>
            <person name="van Zyl E."/>
            <person name="De Maayer P."/>
            <person name="Coutinho T.A."/>
            <person name="Blom J."/>
            <person name="Smits T.H."/>
            <person name="Duffy B."/>
            <person name="Venter S.N."/>
        </authorList>
    </citation>
    <scope>NUCLEOTIDE SEQUENCE [LARGE SCALE GENOMIC DNA]</scope>
    <source>
        <strain evidence="3 4">LMG 26277</strain>
    </source>
</reference>
<dbReference type="InterPro" id="IPR044016">
    <property type="entry name" value="Big_13"/>
</dbReference>
<dbReference type="Gene3D" id="2.60.40.1800">
    <property type="match status" value="1"/>
</dbReference>
<comment type="caution">
    <text evidence="3">The sequence shown here is derived from an EMBL/GenBank/DDBJ whole genome shotgun (WGS) entry which is preliminary data.</text>
</comment>
<dbReference type="Gene3D" id="3.30.420.430">
    <property type="match status" value="7"/>
</dbReference>
<evidence type="ECO:0000259" key="2">
    <source>
        <dbReference type="Pfam" id="PF19077"/>
    </source>
</evidence>
<dbReference type="OrthoDB" id="6527546at2"/>
<dbReference type="AlphaFoldDB" id="A0A1X1DCP5"/>
<feature type="domain" description="Bacterial Ig-like" evidence="2">
    <location>
        <begin position="532"/>
        <end position="607"/>
    </location>
</feature>
<feature type="domain" description="Bacterial Ig-like" evidence="2">
    <location>
        <begin position="232"/>
        <end position="289"/>
    </location>
</feature>
<accession>A0A1X1DCP5</accession>
<feature type="region of interest" description="Disordered" evidence="1">
    <location>
        <begin position="670"/>
        <end position="690"/>
    </location>
</feature>
<feature type="compositionally biased region" description="Basic and acidic residues" evidence="1">
    <location>
        <begin position="632"/>
        <end position="650"/>
    </location>
</feature>
<feature type="domain" description="Bacterial Ig-like" evidence="2">
    <location>
        <begin position="628"/>
        <end position="719"/>
    </location>
</feature>
<organism evidence="3 4">
    <name type="scientific">Pantoea wallisii</name>
    <dbReference type="NCBI Taxonomy" id="1076551"/>
    <lineage>
        <taxon>Bacteria</taxon>
        <taxon>Pseudomonadati</taxon>
        <taxon>Pseudomonadota</taxon>
        <taxon>Gammaproteobacteria</taxon>
        <taxon>Enterobacterales</taxon>
        <taxon>Erwiniaceae</taxon>
        <taxon>Pantoea</taxon>
    </lineage>
</organism>
<protein>
    <recommendedName>
        <fullName evidence="2">Bacterial Ig-like domain-containing protein</fullName>
    </recommendedName>
</protein>
<evidence type="ECO:0000313" key="3">
    <source>
        <dbReference type="EMBL" id="ORM74449.1"/>
    </source>
</evidence>
<sequence>MANENTIGQVKVLNSGRNEAVISETNIKNAGCTAYIFVDGKEYKVPVDEKGKWSFTPPGGWGEGRHVVSIEIVDRAGNIGNPTFEIVNIDTSGPVKPEIFRVVAGNDYLTPGEATGDHKPVISGVAEPHGIVRLYGSDGVTVIGSTRADAMGAWTITPELADGEHKLTVKVEDGLKRVSDSSDTFIVNVNNGAVTQAVKEASDEAAQTVEPLAGDVGIHDNIKPIGIYKDNFTLSGTAEPGTVVQVLINNAIYTITVGADGKWSHRATDLDDGTYITQFRYKDRAGNWGPVTQRVIEIMPTEPEAPQIMRVLDDVGQNDYLAPMSYTNDKTPTLSGVAMPGSTVYIYENGVKIASVVAGQDGRWTTTIELNESLTTHNLTANYVDPFGKTSKTSDIFNLMLDLSTPTQPELSEVYDDVGRYQGVLKSGDTTDDTSPTLTGKADAGTLVRIWNGNELLGSVIANGRGEWKIDLQLEDKKSYTLRIDSVSKGGNVSAPTPDFELSVDASILPPADIDAVYNNNDGKMDPITNGGQTNDDTPLLTGTGNDGDIIYVEVDGKQVASTKVENGKWQIEVPKLAEGAHDLTVVVEDPSGKVSEPSAPFKVIVDVTPPDQPSKPGTIIDNEGPVTGPIEEGKPTDDQRPVFEGSDGEKGDQVELIIVDKDGNPIKTIGTGTVGDDGKWTVQPDQDLGNGEHNVVVVITDPAGNKSNPSDPVKVIVDDSKPAPLENFELFDDVGPYTGPIKNGDVTDDKNPTLQGSAPAGSKVNVYLDGKLVDTVDVGADGKWSYEFKDLNEANHNVYIRPVSPAGVIGDASAPVSFTVDVTPPTTGTFDGVYDDNKGLEQLVPIIDGEYLTNDPDLILKGTGQAGDIVLVYSDVAHQNLLGSTVIGADGKWRFETSEMVVEGEDKTSISMW</sequence>
<feature type="region of interest" description="Disordered" evidence="1">
    <location>
        <begin position="608"/>
        <end position="650"/>
    </location>
</feature>
<dbReference type="EMBL" id="MLFS01000007">
    <property type="protein sequence ID" value="ORM74449.1"/>
    <property type="molecule type" value="Genomic_DNA"/>
</dbReference>
<feature type="domain" description="Bacterial Ig-like" evidence="2">
    <location>
        <begin position="114"/>
        <end position="183"/>
    </location>
</feature>
<dbReference type="NCBIfam" id="NF033510">
    <property type="entry name" value="Ca_tandemer"/>
    <property type="match status" value="6"/>
</dbReference>
<feature type="domain" description="Bacterial Ig-like" evidence="2">
    <location>
        <begin position="739"/>
        <end position="822"/>
    </location>
</feature>
<feature type="domain" description="Bacterial Ig-like" evidence="2">
    <location>
        <begin position="25"/>
        <end position="91"/>
    </location>
</feature>
<evidence type="ECO:0000256" key="1">
    <source>
        <dbReference type="SAM" id="MobiDB-lite"/>
    </source>
</evidence>
<gene>
    <name evidence="3" type="ORF">HA48_04100</name>
</gene>
<dbReference type="STRING" id="1076551.HA48_04100"/>
<dbReference type="Proteomes" id="UP000193104">
    <property type="component" value="Unassembled WGS sequence"/>
</dbReference>
<dbReference type="Pfam" id="PF19077">
    <property type="entry name" value="Big_13"/>
    <property type="match status" value="8"/>
</dbReference>
<keyword evidence="4" id="KW-1185">Reference proteome</keyword>
<proteinExistence type="predicted"/>
<evidence type="ECO:0000313" key="4">
    <source>
        <dbReference type="Proteomes" id="UP000193104"/>
    </source>
</evidence>